<feature type="coiled-coil region" evidence="1">
    <location>
        <begin position="172"/>
        <end position="206"/>
    </location>
</feature>
<sequence length="215" mass="25160">MRRVNKKMKLTVASIVSIFGAFFALNPSFVHAELYSCKDASGRLITSDRPIPECAERAVKVMRNNGQFQREIPAPPTEEEKRKAQIEQEKQKNDARLEELKQKEERYLQAHYSSEKDIELMRNRSLDELRERIRLGKEQMSMVTQILAQLQAEQQNNTKRSATEVSALQHRASEMERSIKKTKGINDAYEAELVRINAQYDETLKRYREIMNKKR</sequence>
<dbReference type="EMBL" id="CP034464">
    <property type="protein sequence ID" value="AZP12455.1"/>
    <property type="molecule type" value="Genomic_DNA"/>
</dbReference>
<keyword evidence="6" id="KW-1185">Reference proteome</keyword>
<protein>
    <submittedName>
        <fullName evidence="5">DUF4124 domain-containing protein</fullName>
    </submittedName>
</protein>
<evidence type="ECO:0000256" key="1">
    <source>
        <dbReference type="SAM" id="Coils"/>
    </source>
</evidence>
<keyword evidence="3" id="KW-0732">Signal</keyword>
<dbReference type="KEGG" id="upv:EJN92_10830"/>
<evidence type="ECO:0000259" key="4">
    <source>
        <dbReference type="Pfam" id="PF13511"/>
    </source>
</evidence>
<reference evidence="5 6" key="1">
    <citation type="journal article" date="2011" name="Int. J. Syst. Evol. Microbiol.">
        <title>Description of Undibacterium oligocarboniphilum sp. nov., isolated from purified water, and Undibacterium pigrum strain CCUG 49012 as the type strain of Undibacterium parvum sp. nov., and emended descriptions of the genus Undibacterium and the species Undibacterium pigrum.</title>
        <authorList>
            <person name="Eder W."/>
            <person name="Wanner G."/>
            <person name="Ludwig W."/>
            <person name="Busse H.J."/>
            <person name="Ziemke-Kageler F."/>
            <person name="Lang E."/>
        </authorList>
    </citation>
    <scope>NUCLEOTIDE SEQUENCE [LARGE SCALE GENOMIC DNA]</scope>
    <source>
        <strain evidence="5 6">DSM 23061</strain>
    </source>
</reference>
<organism evidence="5 6">
    <name type="scientific">Undibacterium parvum</name>
    <dbReference type="NCBI Taxonomy" id="401471"/>
    <lineage>
        <taxon>Bacteria</taxon>
        <taxon>Pseudomonadati</taxon>
        <taxon>Pseudomonadota</taxon>
        <taxon>Betaproteobacteria</taxon>
        <taxon>Burkholderiales</taxon>
        <taxon>Oxalobacteraceae</taxon>
        <taxon>Undibacterium</taxon>
    </lineage>
</organism>
<evidence type="ECO:0000313" key="6">
    <source>
        <dbReference type="Proteomes" id="UP000275663"/>
    </source>
</evidence>
<feature type="chain" id="PRO_5018560820" evidence="3">
    <location>
        <begin position="33"/>
        <end position="215"/>
    </location>
</feature>
<gene>
    <name evidence="5" type="ORF">EJN92_10830</name>
</gene>
<dbReference type="Pfam" id="PF13511">
    <property type="entry name" value="DUF4124"/>
    <property type="match status" value="1"/>
</dbReference>
<keyword evidence="1" id="KW-0175">Coiled coil</keyword>
<accession>A0A3Q9BQX8</accession>
<dbReference type="InterPro" id="IPR025392">
    <property type="entry name" value="DUF4124"/>
</dbReference>
<dbReference type="AlphaFoldDB" id="A0A3Q9BQX8"/>
<feature type="region of interest" description="Disordered" evidence="2">
    <location>
        <begin position="66"/>
        <end position="94"/>
    </location>
</feature>
<name>A0A3Q9BQX8_9BURK</name>
<dbReference type="Proteomes" id="UP000275663">
    <property type="component" value="Chromosome"/>
</dbReference>
<evidence type="ECO:0000313" key="5">
    <source>
        <dbReference type="EMBL" id="AZP12455.1"/>
    </source>
</evidence>
<feature type="signal peptide" evidence="3">
    <location>
        <begin position="1"/>
        <end position="32"/>
    </location>
</feature>
<proteinExistence type="predicted"/>
<feature type="domain" description="DUF4124" evidence="4">
    <location>
        <begin position="22"/>
        <end position="84"/>
    </location>
</feature>
<evidence type="ECO:0000256" key="3">
    <source>
        <dbReference type="SAM" id="SignalP"/>
    </source>
</evidence>
<evidence type="ECO:0000256" key="2">
    <source>
        <dbReference type="SAM" id="MobiDB-lite"/>
    </source>
</evidence>
<feature type="compositionally biased region" description="Basic and acidic residues" evidence="2">
    <location>
        <begin position="78"/>
        <end position="94"/>
    </location>
</feature>